<dbReference type="Proteomes" id="UP001060039">
    <property type="component" value="Chromosome"/>
</dbReference>
<feature type="transmembrane region" description="Helical" evidence="8">
    <location>
        <begin position="66"/>
        <end position="86"/>
    </location>
</feature>
<evidence type="ECO:0000256" key="4">
    <source>
        <dbReference type="ARBA" id="ARBA00022475"/>
    </source>
</evidence>
<evidence type="ECO:0000256" key="1">
    <source>
        <dbReference type="ARBA" id="ARBA00004651"/>
    </source>
</evidence>
<keyword evidence="4" id="KW-1003">Cell membrane</keyword>
<reference evidence="9" key="1">
    <citation type="submission" date="2022-07" db="EMBL/GenBank/DDBJ databases">
        <title>Taxonomic analysis of Microcella humidisoli nov. sp., isolated from riverside soil.</title>
        <authorList>
            <person name="Molina K.M."/>
            <person name="Kim S.B."/>
        </authorList>
    </citation>
    <scope>NUCLEOTIDE SEQUENCE</scope>
    <source>
        <strain evidence="9">MMS21-STM10</strain>
    </source>
</reference>
<dbReference type="PANTHER" id="PTHR30472">
    <property type="entry name" value="FERRIC ENTEROBACTIN TRANSPORT SYSTEM PERMEASE PROTEIN"/>
    <property type="match status" value="1"/>
</dbReference>
<keyword evidence="5 8" id="KW-0812">Transmembrane</keyword>
<dbReference type="CDD" id="cd06550">
    <property type="entry name" value="TM_ABC_iron-siderophores_like"/>
    <property type="match status" value="1"/>
</dbReference>
<dbReference type="InterPro" id="IPR037294">
    <property type="entry name" value="ABC_BtuC-like"/>
</dbReference>
<evidence type="ECO:0000256" key="3">
    <source>
        <dbReference type="ARBA" id="ARBA00022448"/>
    </source>
</evidence>
<comment type="subcellular location">
    <subcellularLocation>
        <location evidence="1">Cell membrane</location>
        <topology evidence="1">Multi-pass membrane protein</topology>
    </subcellularLocation>
</comment>
<dbReference type="EMBL" id="CP101497">
    <property type="protein sequence ID" value="UTT63558.1"/>
    <property type="molecule type" value="Genomic_DNA"/>
</dbReference>
<dbReference type="RefSeq" id="WP_255160689.1">
    <property type="nucleotide sequence ID" value="NZ_CP101497.1"/>
</dbReference>
<dbReference type="PANTHER" id="PTHR30472:SF1">
    <property type="entry name" value="FE(3+) DICITRATE TRANSPORT SYSTEM PERMEASE PROTEIN FECC-RELATED"/>
    <property type="match status" value="1"/>
</dbReference>
<comment type="similarity">
    <text evidence="2">Belongs to the binding-protein-dependent transport system permease family. FecCD subfamily.</text>
</comment>
<feature type="transmembrane region" description="Helical" evidence="8">
    <location>
        <begin position="316"/>
        <end position="334"/>
    </location>
</feature>
<feature type="transmembrane region" description="Helical" evidence="8">
    <location>
        <begin position="98"/>
        <end position="117"/>
    </location>
</feature>
<dbReference type="Pfam" id="PF01032">
    <property type="entry name" value="FecCD"/>
    <property type="match status" value="1"/>
</dbReference>
<evidence type="ECO:0000256" key="8">
    <source>
        <dbReference type="SAM" id="Phobius"/>
    </source>
</evidence>
<feature type="transmembrane region" description="Helical" evidence="8">
    <location>
        <begin position="201"/>
        <end position="219"/>
    </location>
</feature>
<protein>
    <submittedName>
        <fullName evidence="9">Iron ABC transporter permease</fullName>
    </submittedName>
</protein>
<feature type="transmembrane region" description="Helical" evidence="8">
    <location>
        <begin position="247"/>
        <end position="273"/>
    </location>
</feature>
<feature type="transmembrane region" description="Helical" evidence="8">
    <location>
        <begin position="152"/>
        <end position="176"/>
    </location>
</feature>
<evidence type="ECO:0000256" key="2">
    <source>
        <dbReference type="ARBA" id="ARBA00007935"/>
    </source>
</evidence>
<gene>
    <name evidence="9" type="ORF">NNL39_05515</name>
</gene>
<keyword evidence="6 8" id="KW-1133">Transmembrane helix</keyword>
<keyword evidence="10" id="KW-1185">Reference proteome</keyword>
<accession>A0ABY5FZT2</accession>
<keyword evidence="3" id="KW-0813">Transport</keyword>
<proteinExistence type="inferred from homology"/>
<evidence type="ECO:0000256" key="5">
    <source>
        <dbReference type="ARBA" id="ARBA00022692"/>
    </source>
</evidence>
<evidence type="ECO:0000313" key="10">
    <source>
        <dbReference type="Proteomes" id="UP001060039"/>
    </source>
</evidence>
<dbReference type="Gene3D" id="1.10.3470.10">
    <property type="entry name" value="ABC transporter involved in vitamin B12 uptake, BtuC"/>
    <property type="match status" value="1"/>
</dbReference>
<dbReference type="InterPro" id="IPR000522">
    <property type="entry name" value="ABC_transptr_permease_BtuC"/>
</dbReference>
<name>A0ABY5FZT2_9MICO</name>
<organism evidence="9 10">
    <name type="scientific">Microcella humidisoli</name>
    <dbReference type="NCBI Taxonomy" id="2963406"/>
    <lineage>
        <taxon>Bacteria</taxon>
        <taxon>Bacillati</taxon>
        <taxon>Actinomycetota</taxon>
        <taxon>Actinomycetes</taxon>
        <taxon>Micrococcales</taxon>
        <taxon>Microbacteriaceae</taxon>
        <taxon>Microcella</taxon>
    </lineage>
</organism>
<evidence type="ECO:0000256" key="7">
    <source>
        <dbReference type="ARBA" id="ARBA00023136"/>
    </source>
</evidence>
<sequence>MRRAEAQGRRALGATALVVALLLAVVASLALGARGIDLGTVLTAVLRPGDPGLDPVDLVVVRELRVPRTVIGLLAGAGLGIAGGIMQGVTRNPIADPGLLGVTAGAAFAVVLGIAVLGASSPLAFAGLALVGALGASALIAALAARPRIADAPVLLVVAGSAVTAALTSATSLLLLSDPETLDRYRFWTVGALTARGLDEAVALAPLLAAGLVVALLLARPLDALALGDDVARGLGVRLGRTRALSLLGIVLLAGAATALAGPLVFVGLVGAHLARWLVGPRHGALLPLAGVAGATLVLAADVLGRLVAPPGEIEAGIVVAVLGAPVLIALVRSRAGAAL</sequence>
<dbReference type="SUPFAM" id="SSF81345">
    <property type="entry name" value="ABC transporter involved in vitamin B12 uptake, BtuC"/>
    <property type="match status" value="1"/>
</dbReference>
<evidence type="ECO:0000256" key="6">
    <source>
        <dbReference type="ARBA" id="ARBA00022989"/>
    </source>
</evidence>
<keyword evidence="7 8" id="KW-0472">Membrane</keyword>
<evidence type="ECO:0000313" key="9">
    <source>
        <dbReference type="EMBL" id="UTT63558.1"/>
    </source>
</evidence>
<feature type="transmembrane region" description="Helical" evidence="8">
    <location>
        <begin position="123"/>
        <end position="145"/>
    </location>
</feature>
<feature type="transmembrane region" description="Helical" evidence="8">
    <location>
        <begin position="285"/>
        <end position="304"/>
    </location>
</feature>